<feature type="zinc finger region" description="C3H1-type" evidence="7">
    <location>
        <begin position="104"/>
        <end position="132"/>
    </location>
</feature>
<dbReference type="GO" id="GO:0003677">
    <property type="term" value="F:DNA binding"/>
    <property type="evidence" value="ECO:0007669"/>
    <property type="project" value="UniProtKB-UniRule"/>
</dbReference>
<evidence type="ECO:0000256" key="5">
    <source>
        <dbReference type="ARBA" id="ARBA00022771"/>
    </source>
</evidence>
<protein>
    <recommendedName>
        <fullName evidence="3 8">Pre-mRNA-splicing factor CWC24</fullName>
    </recommendedName>
</protein>
<dbReference type="InterPro" id="IPR036855">
    <property type="entry name" value="Znf_CCCH_sf"/>
</dbReference>
<evidence type="ECO:0000256" key="7">
    <source>
        <dbReference type="PROSITE-ProRule" id="PRU00723"/>
    </source>
</evidence>
<dbReference type="Proteomes" id="UP000002258">
    <property type="component" value="Chromosome 2"/>
</dbReference>
<dbReference type="GO" id="GO:0034247">
    <property type="term" value="P:snoRNA splicing"/>
    <property type="evidence" value="ECO:0007669"/>
    <property type="project" value="EnsemblFungi"/>
</dbReference>
<keyword evidence="4 7" id="KW-0479">Metal-binding</keyword>
<organism evidence="12 13">
    <name type="scientific">Scheffersomyces stipitis (strain ATCC 58785 / CBS 6054 / NBRC 10063 / NRRL Y-11545)</name>
    <name type="common">Yeast</name>
    <name type="synonym">Pichia stipitis</name>
    <dbReference type="NCBI Taxonomy" id="322104"/>
    <lineage>
        <taxon>Eukaryota</taxon>
        <taxon>Fungi</taxon>
        <taxon>Dikarya</taxon>
        <taxon>Ascomycota</taxon>
        <taxon>Saccharomycotina</taxon>
        <taxon>Pichiomycetes</taxon>
        <taxon>Debaryomycetaceae</taxon>
        <taxon>Scheffersomyces</taxon>
    </lineage>
</organism>
<dbReference type="Pfam" id="PF13920">
    <property type="entry name" value="zf-C3HC4_3"/>
    <property type="match status" value="1"/>
</dbReference>
<sequence length="221" mass="25023">MFKKRTIKPSASSAAVSKRKIASDSESDSESAPKVIPNDFKKRKTFTGATSRKPNKEVTHIRDDNEYNISENNTDESASDTAKSKTVGYIKPVPKNIKITTITDFQPDVCKDFLQTGYCGYGDTCKFLHIRNESTRTKPIDKEWETVDDGNKPAEETLPFKCVLCKDDYKSPIKTQCGHLYCKKCFMDRYKKKKSKCFICDKETNGIVVPVSESALKKMLE</sequence>
<keyword evidence="8" id="KW-0747">Spliceosome</keyword>
<evidence type="ECO:0000256" key="4">
    <source>
        <dbReference type="ARBA" id="ARBA00022723"/>
    </source>
</evidence>
<dbReference type="GO" id="GO:0000349">
    <property type="term" value="P:generation of catalytic spliceosome for first transesterification step"/>
    <property type="evidence" value="ECO:0007669"/>
    <property type="project" value="EnsemblFungi"/>
</dbReference>
<comment type="similarity">
    <text evidence="2 8">Belongs to the CWC24 family.</text>
</comment>
<feature type="region of interest" description="Disordered" evidence="9">
    <location>
        <begin position="1"/>
        <end position="84"/>
    </location>
</feature>
<dbReference type="Gene3D" id="3.30.40.10">
    <property type="entry name" value="Zinc/RING finger domain, C3HC4 (zinc finger)"/>
    <property type="match status" value="1"/>
</dbReference>
<comment type="subunit">
    <text evidence="8">Associated with the spliceosome.</text>
</comment>
<evidence type="ECO:0000256" key="9">
    <source>
        <dbReference type="SAM" id="MobiDB-lite"/>
    </source>
</evidence>
<dbReference type="InterPro" id="IPR000571">
    <property type="entry name" value="Znf_CCCH"/>
</dbReference>
<dbReference type="InterPro" id="IPR039971">
    <property type="entry name" value="CWC24-like"/>
</dbReference>
<dbReference type="RefSeq" id="XP_001382262.2">
    <property type="nucleotide sequence ID" value="XM_001382225.1"/>
</dbReference>
<dbReference type="eggNOG" id="KOG1813">
    <property type="taxonomic scope" value="Eukaryota"/>
</dbReference>
<keyword evidence="8" id="KW-0507">mRNA processing</keyword>
<keyword evidence="8" id="KW-0508">mRNA splicing</keyword>
<keyword evidence="5 7" id="KW-0863">Zinc-finger</keyword>
<gene>
    <name evidence="12" type="primary">CWC24</name>
    <name evidence="12" type="ORF">PICST_54326</name>
</gene>
<evidence type="ECO:0000313" key="13">
    <source>
        <dbReference type="Proteomes" id="UP000002258"/>
    </source>
</evidence>
<dbReference type="InParanoid" id="A3LMY2"/>
<dbReference type="FunCoup" id="A3LMY2">
    <property type="interactions" value="300"/>
</dbReference>
<evidence type="ECO:0000256" key="3">
    <source>
        <dbReference type="ARBA" id="ARBA00020647"/>
    </source>
</evidence>
<dbReference type="Gene3D" id="4.10.1000.10">
    <property type="entry name" value="Zinc finger, CCCH-type"/>
    <property type="match status" value="1"/>
</dbReference>
<dbReference type="Pfam" id="PF00642">
    <property type="entry name" value="zf-CCCH"/>
    <property type="match status" value="1"/>
</dbReference>
<keyword evidence="8" id="KW-0238">DNA-binding</keyword>
<dbReference type="GO" id="GO:0008270">
    <property type="term" value="F:zinc ion binding"/>
    <property type="evidence" value="ECO:0007669"/>
    <property type="project" value="UniProtKB-KW"/>
</dbReference>
<dbReference type="InterPro" id="IPR001841">
    <property type="entry name" value="Znf_RING"/>
</dbReference>
<dbReference type="PANTHER" id="PTHR12930:SF0">
    <property type="entry name" value="RING FINGER PROTEIN 113B"/>
    <property type="match status" value="1"/>
</dbReference>
<dbReference type="SUPFAM" id="SSF57850">
    <property type="entry name" value="RING/U-box"/>
    <property type="match status" value="1"/>
</dbReference>
<dbReference type="STRING" id="322104.A3LMY2"/>
<dbReference type="PANTHER" id="PTHR12930">
    <property type="entry name" value="ZINC FINGER PROTEIN 183"/>
    <property type="match status" value="1"/>
</dbReference>
<evidence type="ECO:0000256" key="2">
    <source>
        <dbReference type="ARBA" id="ARBA00009161"/>
    </source>
</evidence>
<name>A3LMY2_PICST</name>
<comment type="function">
    <text evidence="1 8">Involved in pre-mRNA splicing.</text>
</comment>
<dbReference type="GeneID" id="4836795"/>
<dbReference type="GO" id="GO:0016740">
    <property type="term" value="F:transferase activity"/>
    <property type="evidence" value="ECO:0007669"/>
    <property type="project" value="UniProtKB-KW"/>
</dbReference>
<dbReference type="GO" id="GO:0005684">
    <property type="term" value="C:U2-type spliceosomal complex"/>
    <property type="evidence" value="ECO:0007669"/>
    <property type="project" value="EnsemblFungi"/>
</dbReference>
<dbReference type="AlphaFoldDB" id="A3LMY2"/>
<evidence type="ECO:0000313" key="12">
    <source>
        <dbReference type="EMBL" id="ABN64233.2"/>
    </source>
</evidence>
<feature type="domain" description="C3H1-type" evidence="11">
    <location>
        <begin position="104"/>
        <end position="132"/>
    </location>
</feature>
<dbReference type="PROSITE" id="PS50089">
    <property type="entry name" value="ZF_RING_2"/>
    <property type="match status" value="1"/>
</dbReference>
<keyword evidence="13" id="KW-1185">Reference proteome</keyword>
<proteinExistence type="inferred from homology"/>
<keyword evidence="6 7" id="KW-0862">Zinc</keyword>
<dbReference type="OMA" id="DYKSPIK"/>
<evidence type="ECO:0000256" key="8">
    <source>
        <dbReference type="RuleBase" id="RU367110"/>
    </source>
</evidence>
<accession>A3LMY2</accession>
<dbReference type="HOGENOM" id="CLU_050460_3_0_1"/>
<keyword evidence="12" id="KW-0808">Transferase</keyword>
<reference evidence="12 13" key="1">
    <citation type="journal article" date="2007" name="Nat. Biotechnol.">
        <title>Genome sequence of the lignocellulose-bioconverting and xylose-fermenting yeast Pichia stipitis.</title>
        <authorList>
            <person name="Jeffries T.W."/>
            <person name="Grigoriev I.V."/>
            <person name="Grimwood J."/>
            <person name="Laplaza J.M."/>
            <person name="Aerts A."/>
            <person name="Salamov A."/>
            <person name="Schmutz J."/>
            <person name="Lindquist E."/>
            <person name="Dehal P."/>
            <person name="Shapiro H."/>
            <person name="Jin Y.S."/>
            <person name="Passoth V."/>
            <person name="Richardson P.M."/>
        </authorList>
    </citation>
    <scope>NUCLEOTIDE SEQUENCE [LARGE SCALE GENOMIC DNA]</scope>
    <source>
        <strain evidence="13">ATCC 58785 / CBS 6054 / NBRC 10063 / NRRL Y-11545</strain>
    </source>
</reference>
<dbReference type="SMART" id="SM00356">
    <property type="entry name" value="ZnF_C3H1"/>
    <property type="match status" value="1"/>
</dbReference>
<dbReference type="CDD" id="cd16539">
    <property type="entry name" value="RING-HC_RNF113A_B"/>
    <property type="match status" value="1"/>
</dbReference>
<dbReference type="PROSITE" id="PS50103">
    <property type="entry name" value="ZF_C3H1"/>
    <property type="match status" value="1"/>
</dbReference>
<dbReference type="InterPro" id="IPR013083">
    <property type="entry name" value="Znf_RING/FYVE/PHD"/>
</dbReference>
<evidence type="ECO:0000259" key="11">
    <source>
        <dbReference type="PROSITE" id="PS50103"/>
    </source>
</evidence>
<dbReference type="EMBL" id="CP000496">
    <property type="protein sequence ID" value="ABN64233.2"/>
    <property type="molecule type" value="Genomic_DNA"/>
</dbReference>
<feature type="compositionally biased region" description="Basic and acidic residues" evidence="9">
    <location>
        <begin position="54"/>
        <end position="65"/>
    </location>
</feature>
<dbReference type="GO" id="GO:0000974">
    <property type="term" value="C:Prp19 complex"/>
    <property type="evidence" value="ECO:0007669"/>
    <property type="project" value="EnsemblFungi"/>
</dbReference>
<evidence type="ECO:0000256" key="6">
    <source>
        <dbReference type="ARBA" id="ARBA00022833"/>
    </source>
</evidence>
<dbReference type="SMART" id="SM00184">
    <property type="entry name" value="RING"/>
    <property type="match status" value="1"/>
</dbReference>
<evidence type="ECO:0000259" key="10">
    <source>
        <dbReference type="PROSITE" id="PS50089"/>
    </source>
</evidence>
<dbReference type="OrthoDB" id="25761at2759"/>
<evidence type="ECO:0000256" key="1">
    <source>
        <dbReference type="ARBA" id="ARBA00003777"/>
    </source>
</evidence>
<dbReference type="KEGG" id="pic:PICST_54326"/>
<dbReference type="SUPFAM" id="SSF90229">
    <property type="entry name" value="CCCH zinc finger"/>
    <property type="match status" value="1"/>
</dbReference>
<comment type="subcellular location">
    <subcellularLocation>
        <location evidence="8">Nucleus</location>
    </subcellularLocation>
</comment>
<keyword evidence="8" id="KW-0539">Nucleus</keyword>
<feature type="domain" description="RING-type" evidence="10">
    <location>
        <begin position="162"/>
        <end position="201"/>
    </location>
</feature>